<proteinExistence type="predicted"/>
<evidence type="ECO:0000313" key="2">
    <source>
        <dbReference type="Proteomes" id="UP000287233"/>
    </source>
</evidence>
<dbReference type="KEGG" id="bih:BIP78_1172"/>
<accession>A0A410FVF6</accession>
<gene>
    <name evidence="1" type="ORF">BIP78_1172</name>
</gene>
<sequence length="84" mass="9303">MIGDDLDHAQTGIRSLSLASHRHDGPVPWTYRAKPVDFLWRRGSRHPIRSVGHRVPFCCPSGGPCGAVVEGERMKQDWVGGRKG</sequence>
<dbReference type="EMBL" id="CP034928">
    <property type="protein sequence ID" value="QAA76938.1"/>
    <property type="molecule type" value="Genomic_DNA"/>
</dbReference>
<protein>
    <submittedName>
        <fullName evidence="1">Uncharacterized protein</fullName>
    </submittedName>
</protein>
<evidence type="ECO:0000313" key="1">
    <source>
        <dbReference type="EMBL" id="QAA76938.1"/>
    </source>
</evidence>
<dbReference type="AlphaFoldDB" id="A0A410FVF6"/>
<organism evidence="1 2">
    <name type="scientific">Bipolaricaulis sibiricus</name>
    <dbReference type="NCBI Taxonomy" id="2501609"/>
    <lineage>
        <taxon>Bacteria</taxon>
        <taxon>Candidatus Bipolaricaulota</taxon>
        <taxon>Candidatus Bipolaricaulia</taxon>
        <taxon>Candidatus Bipolaricaulales</taxon>
        <taxon>Candidatus Bipolaricaulaceae</taxon>
        <taxon>Candidatus Bipolaricaulis</taxon>
    </lineage>
</organism>
<reference evidence="2" key="1">
    <citation type="submission" date="2018-12" db="EMBL/GenBank/DDBJ databases">
        <title>Complete genome sequence of an uncultured bacterium of the candidate phylum Bipolaricaulota.</title>
        <authorList>
            <person name="Kadnikov V.V."/>
            <person name="Mardanov A.V."/>
            <person name="Beletsky A.V."/>
            <person name="Frank Y.A."/>
            <person name="Karnachuk O.V."/>
            <person name="Ravin N.V."/>
        </authorList>
    </citation>
    <scope>NUCLEOTIDE SEQUENCE [LARGE SCALE GENOMIC DNA]</scope>
</reference>
<dbReference type="Proteomes" id="UP000287233">
    <property type="component" value="Chromosome"/>
</dbReference>
<name>A0A410FVF6_BIPS1</name>